<sequence>MQHTGATISGAYEACTPVKDKRNDDDDDKDKEDKKDKGDKGDKKGNGDNGDDNDDSGDDELAVRDTSAPSPSSQTNELAARAKKKKVGSATCPDGTTLSKDDVGSAFKQLKDNAVGTYGKYPEVFGNMSGGSQVYPGVTKELLEFPIIPGGTFYGGKFLFSSRSLLQYCVE</sequence>
<dbReference type="EMBL" id="RCNU01000001">
    <property type="protein sequence ID" value="RWQ99839.1"/>
    <property type="molecule type" value="Genomic_DNA"/>
</dbReference>
<feature type="region of interest" description="Disordered" evidence="3">
    <location>
        <begin position="1"/>
        <end position="102"/>
    </location>
</feature>
<dbReference type="SUPFAM" id="SSF53933">
    <property type="entry name" value="Microbial ribonucleases"/>
    <property type="match status" value="1"/>
</dbReference>
<dbReference type="GeneID" id="39596882"/>
<dbReference type="InterPro" id="IPR016191">
    <property type="entry name" value="Ribonuclease/ribotoxin"/>
</dbReference>
<evidence type="ECO:0000256" key="1">
    <source>
        <dbReference type="ARBA" id="ARBA00022722"/>
    </source>
</evidence>
<dbReference type="RefSeq" id="XP_028489484.1">
    <property type="nucleotide sequence ID" value="XM_028627605.1"/>
</dbReference>
<reference evidence="4 5" key="1">
    <citation type="journal article" date="2018" name="Front. Microbiol.">
        <title>Genomic and genetic insights into a cosmopolitan fungus, Paecilomyces variotii (Eurotiales).</title>
        <authorList>
            <person name="Urquhart A.S."/>
            <person name="Mondo S.J."/>
            <person name="Makela M.R."/>
            <person name="Hane J.K."/>
            <person name="Wiebenga A."/>
            <person name="He G."/>
            <person name="Mihaltcheva S."/>
            <person name="Pangilinan J."/>
            <person name="Lipzen A."/>
            <person name="Barry K."/>
            <person name="de Vries R.P."/>
            <person name="Grigoriev I.V."/>
            <person name="Idnurm A."/>
        </authorList>
    </citation>
    <scope>NUCLEOTIDE SEQUENCE [LARGE SCALE GENOMIC DNA]</scope>
    <source>
        <strain evidence="4 5">CBS 101075</strain>
    </source>
</reference>
<dbReference type="GO" id="GO:0016787">
    <property type="term" value="F:hydrolase activity"/>
    <property type="evidence" value="ECO:0007669"/>
    <property type="project" value="UniProtKB-KW"/>
</dbReference>
<dbReference type="VEuPathDB" id="FungiDB:C8Q69DRAFT_38070"/>
<dbReference type="Proteomes" id="UP000283841">
    <property type="component" value="Unassembled WGS sequence"/>
</dbReference>
<dbReference type="GO" id="GO:0004540">
    <property type="term" value="F:RNA nuclease activity"/>
    <property type="evidence" value="ECO:0007669"/>
    <property type="project" value="InterPro"/>
</dbReference>
<organism evidence="4 5">
    <name type="scientific">Byssochlamys spectabilis</name>
    <name type="common">Paecilomyces variotii</name>
    <dbReference type="NCBI Taxonomy" id="264951"/>
    <lineage>
        <taxon>Eukaryota</taxon>
        <taxon>Fungi</taxon>
        <taxon>Dikarya</taxon>
        <taxon>Ascomycota</taxon>
        <taxon>Pezizomycotina</taxon>
        <taxon>Eurotiomycetes</taxon>
        <taxon>Eurotiomycetidae</taxon>
        <taxon>Eurotiales</taxon>
        <taxon>Thermoascaceae</taxon>
        <taxon>Paecilomyces</taxon>
    </lineage>
</organism>
<dbReference type="GO" id="GO:0003723">
    <property type="term" value="F:RNA binding"/>
    <property type="evidence" value="ECO:0007669"/>
    <property type="project" value="InterPro"/>
</dbReference>
<evidence type="ECO:0000313" key="4">
    <source>
        <dbReference type="EMBL" id="RWQ99839.1"/>
    </source>
</evidence>
<evidence type="ECO:0000256" key="3">
    <source>
        <dbReference type="SAM" id="MobiDB-lite"/>
    </source>
</evidence>
<protein>
    <submittedName>
        <fullName evidence="4">Uncharacterized protein</fullName>
    </submittedName>
</protein>
<feature type="compositionally biased region" description="Polar residues" evidence="3">
    <location>
        <begin position="67"/>
        <end position="77"/>
    </location>
</feature>
<evidence type="ECO:0000256" key="2">
    <source>
        <dbReference type="ARBA" id="ARBA00022801"/>
    </source>
</evidence>
<accession>A0A443I6V6</accession>
<proteinExistence type="predicted"/>
<feature type="compositionally biased region" description="Acidic residues" evidence="3">
    <location>
        <begin position="49"/>
        <end position="60"/>
    </location>
</feature>
<keyword evidence="2" id="KW-0378">Hydrolase</keyword>
<dbReference type="AlphaFoldDB" id="A0A443I6V6"/>
<feature type="compositionally biased region" description="Basic and acidic residues" evidence="3">
    <location>
        <begin position="31"/>
        <end position="46"/>
    </location>
</feature>
<name>A0A443I6V6_BYSSP</name>
<comment type="caution">
    <text evidence="4">The sequence shown here is derived from an EMBL/GenBank/DDBJ whole genome shotgun (WGS) entry which is preliminary data.</text>
</comment>
<evidence type="ECO:0000313" key="5">
    <source>
        <dbReference type="Proteomes" id="UP000283841"/>
    </source>
</evidence>
<keyword evidence="1" id="KW-0540">Nuclease</keyword>
<dbReference type="Gene3D" id="3.10.450.30">
    <property type="entry name" value="Microbial ribonucleases"/>
    <property type="match status" value="1"/>
</dbReference>
<gene>
    <name evidence="4" type="ORF">C8Q69DRAFT_38070</name>
</gene>
<dbReference type="STRING" id="264951.A0A443I6V6"/>
<keyword evidence="5" id="KW-1185">Reference proteome</keyword>